<dbReference type="HAMAP" id="MF_00772">
    <property type="entry name" value="OGT"/>
    <property type="match status" value="1"/>
</dbReference>
<keyword evidence="7 9" id="KW-0234">DNA repair</keyword>
<comment type="caution">
    <text evidence="12">The sequence shown here is derived from an EMBL/GenBank/DDBJ whole genome shotgun (WGS) entry which is preliminary data.</text>
</comment>
<dbReference type="SUPFAM" id="SSF46767">
    <property type="entry name" value="Methylated DNA-protein cysteine methyltransferase, C-terminal domain"/>
    <property type="match status" value="1"/>
</dbReference>
<dbReference type="InterPro" id="IPR036388">
    <property type="entry name" value="WH-like_DNA-bd_sf"/>
</dbReference>
<keyword evidence="4 9" id="KW-0489">Methyltransferase</keyword>
<comment type="miscellaneous">
    <text evidence="9">This enzyme catalyzes only one turnover and therefore is not strictly catalytic. According to one definition, an enzyme is a biocatalyst that acts repeatedly and over many reaction cycles.</text>
</comment>
<evidence type="ECO:0000256" key="4">
    <source>
        <dbReference type="ARBA" id="ARBA00022603"/>
    </source>
</evidence>
<dbReference type="EMBL" id="SXDP01000004">
    <property type="protein sequence ID" value="NEZ46960.1"/>
    <property type="molecule type" value="Genomic_DNA"/>
</dbReference>
<keyword evidence="13" id="KW-1185">Reference proteome</keyword>
<gene>
    <name evidence="12" type="ORF">FDF74_07010</name>
</gene>
<evidence type="ECO:0000256" key="2">
    <source>
        <dbReference type="ARBA" id="ARBA00008711"/>
    </source>
</evidence>
<evidence type="ECO:0000256" key="3">
    <source>
        <dbReference type="ARBA" id="ARBA00022490"/>
    </source>
</evidence>
<dbReference type="Gene3D" id="1.10.10.10">
    <property type="entry name" value="Winged helix-like DNA-binding domain superfamily/Winged helix DNA-binding domain"/>
    <property type="match status" value="1"/>
</dbReference>
<comment type="subcellular location">
    <subcellularLocation>
        <location evidence="9">Cytoplasm</location>
    </subcellularLocation>
</comment>
<organism evidence="12 13">
    <name type="scientific">Clostridium niameyense</name>
    <dbReference type="NCBI Taxonomy" id="1622073"/>
    <lineage>
        <taxon>Bacteria</taxon>
        <taxon>Bacillati</taxon>
        <taxon>Bacillota</taxon>
        <taxon>Clostridia</taxon>
        <taxon>Eubacteriales</taxon>
        <taxon>Clostridiaceae</taxon>
        <taxon>Clostridium</taxon>
    </lineage>
</organism>
<comment type="function">
    <text evidence="9">Involved in the cellular defense against the biological effects of O6-methylguanine (O6-MeG) and O4-methylthymine (O4-MeT) in DNA. Repairs the methylated nucleobase in DNA by stoichiometrically transferring the methyl group to a cysteine residue in the enzyme. This is a suicide reaction: the enzyme is irreversibly inactivated.</text>
</comment>
<dbReference type="InterPro" id="IPR036631">
    <property type="entry name" value="MGMT_N_sf"/>
</dbReference>
<dbReference type="PANTHER" id="PTHR10815">
    <property type="entry name" value="METHYLATED-DNA--PROTEIN-CYSTEINE METHYLTRANSFERASE"/>
    <property type="match status" value="1"/>
</dbReference>
<evidence type="ECO:0000256" key="6">
    <source>
        <dbReference type="ARBA" id="ARBA00022763"/>
    </source>
</evidence>
<evidence type="ECO:0000256" key="1">
    <source>
        <dbReference type="ARBA" id="ARBA00001286"/>
    </source>
</evidence>
<keyword evidence="3 9" id="KW-0963">Cytoplasm</keyword>
<dbReference type="CDD" id="cd06445">
    <property type="entry name" value="ATase"/>
    <property type="match status" value="1"/>
</dbReference>
<dbReference type="InterPro" id="IPR014048">
    <property type="entry name" value="MethylDNA_cys_MeTrfase_DNA-bd"/>
</dbReference>
<evidence type="ECO:0000313" key="12">
    <source>
        <dbReference type="EMBL" id="NEZ46960.1"/>
    </source>
</evidence>
<evidence type="ECO:0000313" key="13">
    <source>
        <dbReference type="Proteomes" id="UP000473885"/>
    </source>
</evidence>
<dbReference type="FunFam" id="1.10.10.10:FF:000214">
    <property type="entry name" value="Methylated-DNA--protein-cysteine methyltransferase"/>
    <property type="match status" value="1"/>
</dbReference>
<dbReference type="GO" id="GO:0005737">
    <property type="term" value="C:cytoplasm"/>
    <property type="evidence" value="ECO:0007669"/>
    <property type="project" value="UniProtKB-SubCell"/>
</dbReference>
<evidence type="ECO:0000256" key="5">
    <source>
        <dbReference type="ARBA" id="ARBA00022679"/>
    </source>
</evidence>
<sequence length="154" mass="17455">MSIFFYETIIGNIGIEEKENKIFRLYFQGQNIPGEIEIKETDILKNAGIQLKSYLNGKLKKFSLPLYIEGTDFSKKVWEVLCEIPYGRTLTYKQVAEKVGNPKAARAVGFACNKNPIPIFIPCHRIIGSSGNLTGYLGGLKLKNYLLNMEKHHI</sequence>
<dbReference type="GO" id="GO:0003908">
    <property type="term" value="F:methylated-DNA-[protein]-cysteine S-methyltransferase activity"/>
    <property type="evidence" value="ECO:0007669"/>
    <property type="project" value="UniProtKB-UniRule"/>
</dbReference>
<reference evidence="12 13" key="1">
    <citation type="submission" date="2019-04" db="EMBL/GenBank/DDBJ databases">
        <title>Genome sequencing of Clostridium botulinum Groups I-IV and Clostridium butyricum.</title>
        <authorList>
            <person name="Brunt J."/>
            <person name="Van Vliet A.H.M."/>
            <person name="Stringer S.C."/>
            <person name="Carter A.T."/>
            <person name="Peck M.W."/>
        </authorList>
    </citation>
    <scope>NUCLEOTIDE SEQUENCE [LARGE SCALE GENOMIC DNA]</scope>
    <source>
        <strain evidence="12 13">IFR 18/094</strain>
    </source>
</reference>
<name>A0A6M0RBB7_9CLOT</name>
<comment type="catalytic activity">
    <reaction evidence="8 9">
        <text>a 6-O-methyl-2'-deoxyguanosine in DNA + L-cysteinyl-[protein] = S-methyl-L-cysteinyl-[protein] + a 2'-deoxyguanosine in DNA</text>
        <dbReference type="Rhea" id="RHEA:24000"/>
        <dbReference type="Rhea" id="RHEA-COMP:10131"/>
        <dbReference type="Rhea" id="RHEA-COMP:10132"/>
        <dbReference type="Rhea" id="RHEA-COMP:11367"/>
        <dbReference type="Rhea" id="RHEA-COMP:11368"/>
        <dbReference type="ChEBI" id="CHEBI:29950"/>
        <dbReference type="ChEBI" id="CHEBI:82612"/>
        <dbReference type="ChEBI" id="CHEBI:85445"/>
        <dbReference type="ChEBI" id="CHEBI:85448"/>
        <dbReference type="EC" id="2.1.1.63"/>
    </reaction>
</comment>
<evidence type="ECO:0000256" key="8">
    <source>
        <dbReference type="ARBA" id="ARBA00049348"/>
    </source>
</evidence>
<dbReference type="GO" id="GO:0032259">
    <property type="term" value="P:methylation"/>
    <property type="evidence" value="ECO:0007669"/>
    <property type="project" value="UniProtKB-KW"/>
</dbReference>
<dbReference type="EC" id="2.1.1.63" evidence="9"/>
<feature type="domain" description="Methylated-DNA-[protein]-cysteine S-methyltransferase DNA binding" evidence="10">
    <location>
        <begin position="72"/>
        <end position="151"/>
    </location>
</feature>
<evidence type="ECO:0000256" key="7">
    <source>
        <dbReference type="ARBA" id="ARBA00023204"/>
    </source>
</evidence>
<evidence type="ECO:0000259" key="11">
    <source>
        <dbReference type="Pfam" id="PF02870"/>
    </source>
</evidence>
<keyword evidence="5 9" id="KW-0808">Transferase</keyword>
<comment type="similarity">
    <text evidence="2 9">Belongs to the MGMT family.</text>
</comment>
<accession>A0A6M0RBB7</accession>
<dbReference type="RefSeq" id="WP_163249115.1">
    <property type="nucleotide sequence ID" value="NZ_SXDP01000004.1"/>
</dbReference>
<dbReference type="NCBIfam" id="TIGR00589">
    <property type="entry name" value="ogt"/>
    <property type="match status" value="1"/>
</dbReference>
<evidence type="ECO:0000256" key="9">
    <source>
        <dbReference type="HAMAP-Rule" id="MF_00772"/>
    </source>
</evidence>
<keyword evidence="6 9" id="KW-0227">DNA damage</keyword>
<feature type="domain" description="Methylguanine DNA methyltransferase ribonuclease-like" evidence="11">
    <location>
        <begin position="5"/>
        <end position="66"/>
    </location>
</feature>
<dbReference type="Proteomes" id="UP000473885">
    <property type="component" value="Unassembled WGS sequence"/>
</dbReference>
<dbReference type="GO" id="GO:0006307">
    <property type="term" value="P:DNA alkylation repair"/>
    <property type="evidence" value="ECO:0007669"/>
    <property type="project" value="UniProtKB-UniRule"/>
</dbReference>
<dbReference type="SUPFAM" id="SSF53155">
    <property type="entry name" value="Methylated DNA-protein cysteine methyltransferase domain"/>
    <property type="match status" value="1"/>
</dbReference>
<dbReference type="PANTHER" id="PTHR10815:SF5">
    <property type="entry name" value="METHYLATED-DNA--PROTEIN-CYSTEINE METHYLTRANSFERASE"/>
    <property type="match status" value="1"/>
</dbReference>
<dbReference type="InterPro" id="IPR036217">
    <property type="entry name" value="MethylDNA_cys_MeTrfase_DNAb"/>
</dbReference>
<dbReference type="PROSITE" id="PS00374">
    <property type="entry name" value="MGMT"/>
    <property type="match status" value="1"/>
</dbReference>
<feature type="active site" description="Nucleophile; methyl group acceptor" evidence="9">
    <location>
        <position position="123"/>
    </location>
</feature>
<dbReference type="Gene3D" id="3.30.160.70">
    <property type="entry name" value="Methylated DNA-protein cysteine methyltransferase domain"/>
    <property type="match status" value="1"/>
</dbReference>
<dbReference type="InterPro" id="IPR008332">
    <property type="entry name" value="MethylG_MeTrfase_N"/>
</dbReference>
<protein>
    <recommendedName>
        <fullName evidence="9">Methylated-DNA--protein-cysteine methyltransferase</fullName>
        <ecNumber evidence="9">2.1.1.63</ecNumber>
    </recommendedName>
    <alternativeName>
        <fullName evidence="9">6-O-methylguanine-DNA methyltransferase</fullName>
        <shortName evidence="9">MGMT</shortName>
    </alternativeName>
    <alternativeName>
        <fullName evidence="9">O-6-methylguanine-DNA-alkyltransferase</fullName>
    </alternativeName>
</protein>
<dbReference type="InterPro" id="IPR001497">
    <property type="entry name" value="MethylDNA_cys_MeTrfase_AS"/>
</dbReference>
<comment type="catalytic activity">
    <reaction evidence="1 9">
        <text>a 4-O-methyl-thymidine in DNA + L-cysteinyl-[protein] = a thymidine in DNA + S-methyl-L-cysteinyl-[protein]</text>
        <dbReference type="Rhea" id="RHEA:53428"/>
        <dbReference type="Rhea" id="RHEA-COMP:10131"/>
        <dbReference type="Rhea" id="RHEA-COMP:10132"/>
        <dbReference type="Rhea" id="RHEA-COMP:13555"/>
        <dbReference type="Rhea" id="RHEA-COMP:13556"/>
        <dbReference type="ChEBI" id="CHEBI:29950"/>
        <dbReference type="ChEBI" id="CHEBI:82612"/>
        <dbReference type="ChEBI" id="CHEBI:137386"/>
        <dbReference type="ChEBI" id="CHEBI:137387"/>
        <dbReference type="EC" id="2.1.1.63"/>
    </reaction>
</comment>
<evidence type="ECO:0000259" key="10">
    <source>
        <dbReference type="Pfam" id="PF01035"/>
    </source>
</evidence>
<dbReference type="AlphaFoldDB" id="A0A6M0RBB7"/>
<dbReference type="Pfam" id="PF01035">
    <property type="entry name" value="DNA_binding_1"/>
    <property type="match status" value="1"/>
</dbReference>
<dbReference type="InterPro" id="IPR023546">
    <property type="entry name" value="MGMT"/>
</dbReference>
<dbReference type="Pfam" id="PF02870">
    <property type="entry name" value="Methyltransf_1N"/>
    <property type="match status" value="1"/>
</dbReference>
<proteinExistence type="inferred from homology"/>